<keyword evidence="2" id="KW-1185">Reference proteome</keyword>
<protein>
    <submittedName>
        <fullName evidence="1">Uncharacterized protein</fullName>
    </submittedName>
</protein>
<gene>
    <name evidence="1" type="ORF">TRICI_003492</name>
</gene>
<comment type="caution">
    <text evidence="1">The sequence shown here is derived from an EMBL/GenBank/DDBJ whole genome shotgun (WGS) entry which is preliminary data.</text>
</comment>
<reference evidence="1" key="1">
    <citation type="journal article" date="2019" name="G3 (Bethesda)">
        <title>Genome Assemblies of Two Rare Opportunistic Yeast Pathogens: Diutina rugosa (syn. Candida rugosa) and Trichomonascus ciferrii (syn. Candida ciferrii).</title>
        <authorList>
            <person name="Mixao V."/>
            <person name="Saus E."/>
            <person name="Hansen A.P."/>
            <person name="Lass-Florl C."/>
            <person name="Gabaldon T."/>
        </authorList>
    </citation>
    <scope>NUCLEOTIDE SEQUENCE</scope>
    <source>
        <strain evidence="1">CBS 4856</strain>
    </source>
</reference>
<sequence>MIVKRLLRFALGPSFLELDTDDDPEAAKVRDAYRDNRERAQKVSEAETEILRYIGLGETSGKKLKESQRDGSGEQFERQGREDHIDSKIFYIPTSFYLFYLQYHWPVSALRYRLQTFTVPTDTSYLASFSSFLHPISWNRLYGGLLSSGIHEVSNVLGDVLTDFMPSGAVRLVFSSAVWYLSYPLLEWSIKQMLGIAGSTSPFPPLREFLNLFSLSYIRSHSYVMFGVSVWWFIQSRVKQLVCVAIRLMAGKMRSEKRILLATHFLMEITSGALSDILCIPLSTVVCRDLAHDAGANSVLPPHSLTLGNWDLVLKASMVEWLVAWITTHLHDFVLVQLSGIK</sequence>
<name>A0A642V4Z0_9ASCO</name>
<dbReference type="VEuPathDB" id="FungiDB:TRICI_003492"/>
<dbReference type="Proteomes" id="UP000761534">
    <property type="component" value="Unassembled WGS sequence"/>
</dbReference>
<dbReference type="EMBL" id="SWFS01000256">
    <property type="protein sequence ID" value="KAA8912375.1"/>
    <property type="molecule type" value="Genomic_DNA"/>
</dbReference>
<evidence type="ECO:0000313" key="2">
    <source>
        <dbReference type="Proteomes" id="UP000761534"/>
    </source>
</evidence>
<dbReference type="AlphaFoldDB" id="A0A642V4Z0"/>
<evidence type="ECO:0000313" key="1">
    <source>
        <dbReference type="EMBL" id="KAA8912375.1"/>
    </source>
</evidence>
<accession>A0A642V4Z0</accession>
<organism evidence="1 2">
    <name type="scientific">Trichomonascus ciferrii</name>
    <dbReference type="NCBI Taxonomy" id="44093"/>
    <lineage>
        <taxon>Eukaryota</taxon>
        <taxon>Fungi</taxon>
        <taxon>Dikarya</taxon>
        <taxon>Ascomycota</taxon>
        <taxon>Saccharomycotina</taxon>
        <taxon>Dipodascomycetes</taxon>
        <taxon>Dipodascales</taxon>
        <taxon>Trichomonascaceae</taxon>
        <taxon>Trichomonascus</taxon>
        <taxon>Trichomonascus ciferrii complex</taxon>
    </lineage>
</organism>
<proteinExistence type="predicted"/>